<accession>A0A917Q1D7</accession>
<comment type="caution">
    <text evidence="1">The sequence shown here is derived from an EMBL/GenBank/DDBJ whole genome shotgun (WGS) entry which is preliminary data.</text>
</comment>
<dbReference type="RefSeq" id="WP_188634000.1">
    <property type="nucleotide sequence ID" value="NZ_BMNQ01000065.1"/>
</dbReference>
<organism evidence="1 2">
    <name type="scientific">Lentibacillus kapialis</name>
    <dbReference type="NCBI Taxonomy" id="340214"/>
    <lineage>
        <taxon>Bacteria</taxon>
        <taxon>Bacillati</taxon>
        <taxon>Bacillota</taxon>
        <taxon>Bacilli</taxon>
        <taxon>Bacillales</taxon>
        <taxon>Bacillaceae</taxon>
        <taxon>Lentibacillus</taxon>
    </lineage>
</organism>
<proteinExistence type="predicted"/>
<protein>
    <recommendedName>
        <fullName evidence="3">DUF3221 domain-containing protein</fullName>
    </recommendedName>
</protein>
<keyword evidence="2" id="KW-1185">Reference proteome</keyword>
<dbReference type="PROSITE" id="PS51257">
    <property type="entry name" value="PROKAR_LIPOPROTEIN"/>
    <property type="match status" value="1"/>
</dbReference>
<sequence>MKWSFLFIVAFFIVIFIAGCDSDKNNGYNVTEEHEGIIANITKSETRGDDDEGYRMLVISDVSVNDISGKTEDELTDVAQENNGAYYYMNEDIYDEDKLEVNQGLKVKVYWGGDEGDSTPPLCGKQKR</sequence>
<gene>
    <name evidence="1" type="ORF">GCM10007063_30800</name>
</gene>
<reference evidence="1" key="2">
    <citation type="submission" date="2020-09" db="EMBL/GenBank/DDBJ databases">
        <authorList>
            <person name="Sun Q."/>
            <person name="Ohkuma M."/>
        </authorList>
    </citation>
    <scope>NUCLEOTIDE SEQUENCE</scope>
    <source>
        <strain evidence="1">JCM 12580</strain>
    </source>
</reference>
<dbReference type="Proteomes" id="UP000658382">
    <property type="component" value="Unassembled WGS sequence"/>
</dbReference>
<reference evidence="1" key="1">
    <citation type="journal article" date="2014" name="Int. J. Syst. Evol. Microbiol.">
        <title>Complete genome sequence of Corynebacterium casei LMG S-19264T (=DSM 44701T), isolated from a smear-ripened cheese.</title>
        <authorList>
            <consortium name="US DOE Joint Genome Institute (JGI-PGF)"/>
            <person name="Walter F."/>
            <person name="Albersmeier A."/>
            <person name="Kalinowski J."/>
            <person name="Ruckert C."/>
        </authorList>
    </citation>
    <scope>NUCLEOTIDE SEQUENCE</scope>
    <source>
        <strain evidence="1">JCM 12580</strain>
    </source>
</reference>
<evidence type="ECO:0000313" key="2">
    <source>
        <dbReference type="Proteomes" id="UP000658382"/>
    </source>
</evidence>
<dbReference type="AlphaFoldDB" id="A0A917Q1D7"/>
<evidence type="ECO:0008006" key="3">
    <source>
        <dbReference type="Google" id="ProtNLM"/>
    </source>
</evidence>
<dbReference type="EMBL" id="BMNQ01000065">
    <property type="protein sequence ID" value="GGK06148.1"/>
    <property type="molecule type" value="Genomic_DNA"/>
</dbReference>
<evidence type="ECO:0000313" key="1">
    <source>
        <dbReference type="EMBL" id="GGK06148.1"/>
    </source>
</evidence>
<name>A0A917Q1D7_9BACI</name>